<dbReference type="InterPro" id="IPR003362">
    <property type="entry name" value="Bact_transf"/>
</dbReference>
<keyword evidence="6 7" id="KW-0472">Membrane</keyword>
<dbReference type="Pfam" id="PF13727">
    <property type="entry name" value="CoA_binding_3"/>
    <property type="match status" value="1"/>
</dbReference>
<feature type="transmembrane region" description="Helical" evidence="7">
    <location>
        <begin position="140"/>
        <end position="157"/>
    </location>
</feature>
<feature type="transmembrane region" description="Helical" evidence="7">
    <location>
        <begin position="101"/>
        <end position="120"/>
    </location>
</feature>
<evidence type="ECO:0000256" key="2">
    <source>
        <dbReference type="ARBA" id="ARBA00006464"/>
    </source>
</evidence>
<evidence type="ECO:0000259" key="8">
    <source>
        <dbReference type="Pfam" id="PF02397"/>
    </source>
</evidence>
<keyword evidence="5 7" id="KW-1133">Transmembrane helix</keyword>
<dbReference type="PANTHER" id="PTHR30576">
    <property type="entry name" value="COLANIC BIOSYNTHESIS UDP-GLUCOSE LIPID CARRIER TRANSFERASE"/>
    <property type="match status" value="1"/>
</dbReference>
<dbReference type="NCBIfam" id="TIGR03025">
    <property type="entry name" value="EPS_sugtrans"/>
    <property type="match status" value="1"/>
</dbReference>
<evidence type="ECO:0000256" key="6">
    <source>
        <dbReference type="ARBA" id="ARBA00023136"/>
    </source>
</evidence>
<evidence type="ECO:0000313" key="10">
    <source>
        <dbReference type="Proteomes" id="UP000297983"/>
    </source>
</evidence>
<keyword evidence="4 7" id="KW-0812">Transmembrane</keyword>
<proteinExistence type="inferred from homology"/>
<evidence type="ECO:0000256" key="3">
    <source>
        <dbReference type="ARBA" id="ARBA00022679"/>
    </source>
</evidence>
<gene>
    <name evidence="9" type="ORF">E3T50_10305</name>
</gene>
<organism evidence="9 10">
    <name type="scientific">Cryobacterium gelidum</name>
    <dbReference type="NCBI Taxonomy" id="1259164"/>
    <lineage>
        <taxon>Bacteria</taxon>
        <taxon>Bacillati</taxon>
        <taxon>Actinomycetota</taxon>
        <taxon>Actinomycetes</taxon>
        <taxon>Micrococcales</taxon>
        <taxon>Microbacteriaceae</taxon>
        <taxon>Cryobacterium</taxon>
    </lineage>
</organism>
<dbReference type="GO" id="GO:0016780">
    <property type="term" value="F:phosphotransferase activity, for other substituted phosphate groups"/>
    <property type="evidence" value="ECO:0007669"/>
    <property type="project" value="TreeGrafter"/>
</dbReference>
<feature type="transmembrane region" description="Helical" evidence="7">
    <location>
        <begin position="58"/>
        <end position="81"/>
    </location>
</feature>
<evidence type="ECO:0000256" key="7">
    <source>
        <dbReference type="SAM" id="Phobius"/>
    </source>
</evidence>
<comment type="similarity">
    <text evidence="2">Belongs to the bacterial sugar transferase family.</text>
</comment>
<feature type="transmembrane region" description="Helical" evidence="7">
    <location>
        <begin position="163"/>
        <end position="182"/>
    </location>
</feature>
<evidence type="ECO:0000256" key="4">
    <source>
        <dbReference type="ARBA" id="ARBA00022692"/>
    </source>
</evidence>
<keyword evidence="10" id="KW-1185">Reference proteome</keyword>
<evidence type="ECO:0000313" key="9">
    <source>
        <dbReference type="EMBL" id="TFD70390.1"/>
    </source>
</evidence>
<dbReference type="GO" id="GO:0016020">
    <property type="term" value="C:membrane"/>
    <property type="evidence" value="ECO:0007669"/>
    <property type="project" value="UniProtKB-SubCell"/>
</dbReference>
<dbReference type="InterPro" id="IPR017475">
    <property type="entry name" value="EPS_sugar_tfrase"/>
</dbReference>
<protein>
    <submittedName>
        <fullName evidence="9">Sugar transferase</fullName>
    </submittedName>
</protein>
<dbReference type="PANTHER" id="PTHR30576:SF10">
    <property type="entry name" value="SLL5057 PROTEIN"/>
    <property type="match status" value="1"/>
</dbReference>
<sequence>MGGATTNLPVVCEKIKASSSASNVYRADGLKFQGEQRVAVTDRRTVGVTRRKSWQRAFAMRLFATDIIVVICAVFGSQLLWFGFAPVELVAEGGLDLETSYFTVSVILVVAWMLILDIFATRDHKVIGSGTLEYKRVADATFLLFGLFAIFAYLFKLEVARGYFLTALPVGLVVLALSRWSWRQWLRKNQAAGGYLSRALLLGERQKSTHVAQTIMRTPGSGLLLVGALTQPETVHNGPIHGVPILGGYDDLLRAVDEAQADTVILTGADKINPAVMRRIGWQLDAHDIELIVAPALTDIAGPRIHARPVAGLPLIHVSYPAFEGARRWTKRSFDVVTSSLLILLSSPVLIGVAIAVKRSSPGDIIYRQVRVGRTGDVFGMLKFRSMVQNADDQLESLLDAQGTSDKPLFKVTNDPRITPVGLFIRKFSLDELPQLFNVLRGEMSLVGPRPQRAAEVALYDDAAHRRLIMKPGMSGLWQVSGRSNLSWEDSIRLDLYYVENWSLTADILILWRTFRAVARPEGAV</sequence>
<feature type="transmembrane region" description="Helical" evidence="7">
    <location>
        <begin position="336"/>
        <end position="357"/>
    </location>
</feature>
<name>A0A4R9AWJ1_9MICO</name>
<dbReference type="Proteomes" id="UP000297983">
    <property type="component" value="Unassembled WGS sequence"/>
</dbReference>
<feature type="domain" description="Bacterial sugar transferase" evidence="8">
    <location>
        <begin position="331"/>
        <end position="519"/>
    </location>
</feature>
<keyword evidence="3 9" id="KW-0808">Transferase</keyword>
<evidence type="ECO:0000256" key="5">
    <source>
        <dbReference type="ARBA" id="ARBA00022989"/>
    </source>
</evidence>
<reference evidence="9 10" key="1">
    <citation type="submission" date="2019-03" db="EMBL/GenBank/DDBJ databases">
        <title>Genomics of glacier-inhabiting Cryobacterium strains.</title>
        <authorList>
            <person name="Liu Q."/>
            <person name="Xin Y.-H."/>
        </authorList>
    </citation>
    <scope>NUCLEOTIDE SEQUENCE [LARGE SCALE GENOMIC DNA]</scope>
    <source>
        <strain evidence="9 10">Hz16</strain>
    </source>
</reference>
<accession>A0A4R9AWJ1</accession>
<comment type="caution">
    <text evidence="9">The sequence shown here is derived from an EMBL/GenBank/DDBJ whole genome shotgun (WGS) entry which is preliminary data.</text>
</comment>
<dbReference type="EMBL" id="SOHL01000016">
    <property type="protein sequence ID" value="TFD70390.1"/>
    <property type="molecule type" value="Genomic_DNA"/>
</dbReference>
<dbReference type="Pfam" id="PF02397">
    <property type="entry name" value="Bac_transf"/>
    <property type="match status" value="1"/>
</dbReference>
<evidence type="ECO:0000256" key="1">
    <source>
        <dbReference type="ARBA" id="ARBA00004141"/>
    </source>
</evidence>
<dbReference type="AlphaFoldDB" id="A0A4R9AWJ1"/>
<comment type="subcellular location">
    <subcellularLocation>
        <location evidence="1">Membrane</location>
        <topology evidence="1">Multi-pass membrane protein</topology>
    </subcellularLocation>
</comment>
<dbReference type="Gene3D" id="3.40.50.720">
    <property type="entry name" value="NAD(P)-binding Rossmann-like Domain"/>
    <property type="match status" value="1"/>
</dbReference>